<dbReference type="EMBL" id="JAHMHQ010000050">
    <property type="protein sequence ID" value="KAK1621470.1"/>
    <property type="molecule type" value="Genomic_DNA"/>
</dbReference>
<feature type="non-terminal residue" evidence="1">
    <location>
        <position position="377"/>
    </location>
</feature>
<protein>
    <submittedName>
        <fullName evidence="1">Uncharacterized protein</fullName>
    </submittedName>
</protein>
<dbReference type="Gene3D" id="3.40.50.300">
    <property type="entry name" value="P-loop containing nucleotide triphosphate hydrolases"/>
    <property type="match status" value="1"/>
</dbReference>
<accession>A0AAI9ZBH7</accession>
<dbReference type="AlphaFoldDB" id="A0AAI9ZBH7"/>
<sequence length="377" mass="42499">MKLSTTFSERSPQRQFPSITSFVGETNAGKSTIVLSLMYLSKRQDTIVNLEAPVPAASTGDSITQSTTGEVNLYLDPETFGTESPALYADCDGMVGTEPIAAQQQKEWVEHGKHYLVKTRDGRVMDRRTAVNEVYPRFLYIFSDVVCFVMRNHKAWADSALKLLDWSMIGAQSAINQQALPALVIVLNGPSIEDESWISDSQDCVTNSFFSAVDKEITRNATIQEHASRVGTTAFREELFEKSFSSVYVHSIPLQGYKTLGTTDIMERQYSKLSKRLQLDSARVQHLRQKAWNRFDVRELSLVSRFAFEHLASGNREPFDFDKCRKELSIPTSLEDHFASFFRHCLKNNMGQRLEATAAVLSSSILLSSYRTQGRSK</sequence>
<comment type="caution">
    <text evidence="1">The sequence shown here is derived from an EMBL/GenBank/DDBJ whole genome shotgun (WGS) entry which is preliminary data.</text>
</comment>
<dbReference type="InterPro" id="IPR027417">
    <property type="entry name" value="P-loop_NTPase"/>
</dbReference>
<evidence type="ECO:0000313" key="2">
    <source>
        <dbReference type="Proteomes" id="UP001243989"/>
    </source>
</evidence>
<dbReference type="Proteomes" id="UP001243989">
    <property type="component" value="Unassembled WGS sequence"/>
</dbReference>
<organism evidence="1 2">
    <name type="scientific">Colletotrichum phormii</name>
    <dbReference type="NCBI Taxonomy" id="359342"/>
    <lineage>
        <taxon>Eukaryota</taxon>
        <taxon>Fungi</taxon>
        <taxon>Dikarya</taxon>
        <taxon>Ascomycota</taxon>
        <taxon>Pezizomycotina</taxon>
        <taxon>Sordariomycetes</taxon>
        <taxon>Hypocreomycetidae</taxon>
        <taxon>Glomerellales</taxon>
        <taxon>Glomerellaceae</taxon>
        <taxon>Colletotrichum</taxon>
        <taxon>Colletotrichum acutatum species complex</taxon>
    </lineage>
</organism>
<name>A0AAI9ZBH7_9PEZI</name>
<proteinExistence type="predicted"/>
<evidence type="ECO:0000313" key="1">
    <source>
        <dbReference type="EMBL" id="KAK1621470.1"/>
    </source>
</evidence>
<dbReference type="GeneID" id="85480675"/>
<reference evidence="1" key="1">
    <citation type="submission" date="2021-06" db="EMBL/GenBank/DDBJ databases">
        <title>Comparative genomics, transcriptomics and evolutionary studies reveal genomic signatures of adaptation to plant cell wall in hemibiotrophic fungi.</title>
        <authorList>
            <consortium name="DOE Joint Genome Institute"/>
            <person name="Baroncelli R."/>
            <person name="Diaz J.F."/>
            <person name="Benocci T."/>
            <person name="Peng M."/>
            <person name="Battaglia E."/>
            <person name="Haridas S."/>
            <person name="Andreopoulos W."/>
            <person name="Labutti K."/>
            <person name="Pangilinan J."/>
            <person name="Floch G.L."/>
            <person name="Makela M.R."/>
            <person name="Henrissat B."/>
            <person name="Grigoriev I.V."/>
            <person name="Crouch J.A."/>
            <person name="De Vries R.P."/>
            <person name="Sukno S.A."/>
            <person name="Thon M.R."/>
        </authorList>
    </citation>
    <scope>NUCLEOTIDE SEQUENCE</scope>
    <source>
        <strain evidence="1">CBS 102054</strain>
    </source>
</reference>
<gene>
    <name evidence="1" type="ORF">BDP81DRAFT_513134</name>
</gene>
<keyword evidence="2" id="KW-1185">Reference proteome</keyword>
<dbReference type="RefSeq" id="XP_060437465.1">
    <property type="nucleotide sequence ID" value="XM_060595813.1"/>
</dbReference>